<proteinExistence type="predicted"/>
<sequence>MRAIEGGGSSGSAPAAAVIAEPAVRAPRWLAPHLPGKGFPAAAATQVDYCPSMIVDVVAALTASGGCAAVVNFPELALAAVAAAGGDMERIVLIPDASPHTSAVLATLVEGMDMVVFHGRRETPASGALPASFTRSVDARLHKSRCALLISGATWPSARLHVTATVAAVTGLGRGAGRIKGVELDVTTWGKAHPPQRFTALVGAEPVALAESAEPATVEQRWVREAAQ</sequence>
<dbReference type="AlphaFoldDB" id="A0A9D1UQB5"/>
<organism evidence="1 2">
    <name type="scientific">Candidatus Corynebacterium gallistercoris</name>
    <dbReference type="NCBI Taxonomy" id="2838530"/>
    <lineage>
        <taxon>Bacteria</taxon>
        <taxon>Bacillati</taxon>
        <taxon>Actinomycetota</taxon>
        <taxon>Actinomycetes</taxon>
        <taxon>Mycobacteriales</taxon>
        <taxon>Corynebacteriaceae</taxon>
        <taxon>Corynebacterium</taxon>
    </lineage>
</organism>
<protein>
    <submittedName>
        <fullName evidence="1">Uncharacterized protein</fullName>
    </submittedName>
</protein>
<evidence type="ECO:0000313" key="2">
    <source>
        <dbReference type="Proteomes" id="UP000824189"/>
    </source>
</evidence>
<name>A0A9D1UQB5_9CORY</name>
<reference evidence="1" key="2">
    <citation type="submission" date="2021-04" db="EMBL/GenBank/DDBJ databases">
        <authorList>
            <person name="Gilroy R."/>
        </authorList>
    </citation>
    <scope>NUCLEOTIDE SEQUENCE</scope>
    <source>
        <strain evidence="1">4376</strain>
    </source>
</reference>
<reference evidence="1" key="1">
    <citation type="journal article" date="2021" name="PeerJ">
        <title>Extensive microbial diversity within the chicken gut microbiome revealed by metagenomics and culture.</title>
        <authorList>
            <person name="Gilroy R."/>
            <person name="Ravi A."/>
            <person name="Getino M."/>
            <person name="Pursley I."/>
            <person name="Horton D.L."/>
            <person name="Alikhan N.F."/>
            <person name="Baker D."/>
            <person name="Gharbi K."/>
            <person name="Hall N."/>
            <person name="Watson M."/>
            <person name="Adriaenssens E.M."/>
            <person name="Foster-Nyarko E."/>
            <person name="Jarju S."/>
            <person name="Secka A."/>
            <person name="Antonio M."/>
            <person name="Oren A."/>
            <person name="Chaudhuri R.R."/>
            <person name="La Ragione R."/>
            <person name="Hildebrand F."/>
            <person name="Pallen M.J."/>
        </authorList>
    </citation>
    <scope>NUCLEOTIDE SEQUENCE</scope>
    <source>
        <strain evidence="1">4376</strain>
    </source>
</reference>
<evidence type="ECO:0000313" key="1">
    <source>
        <dbReference type="EMBL" id="HIW95071.1"/>
    </source>
</evidence>
<comment type="caution">
    <text evidence="1">The sequence shown here is derived from an EMBL/GenBank/DDBJ whole genome shotgun (WGS) entry which is preliminary data.</text>
</comment>
<accession>A0A9D1UQB5</accession>
<dbReference type="Proteomes" id="UP000824189">
    <property type="component" value="Unassembled WGS sequence"/>
</dbReference>
<gene>
    <name evidence="1" type="ORF">H9867_01070</name>
</gene>
<dbReference type="EMBL" id="DXFZ01000013">
    <property type="protein sequence ID" value="HIW95071.1"/>
    <property type="molecule type" value="Genomic_DNA"/>
</dbReference>